<protein>
    <submittedName>
        <fullName evidence="1">Uncharacterized protein</fullName>
    </submittedName>
</protein>
<reference evidence="1 2" key="1">
    <citation type="submission" date="2015-08" db="EMBL/GenBank/DDBJ databases">
        <title>Next Generation Sequencing and Analysis of the Genome of Puccinia sorghi L Schw, the Causal Agent of Maize Common Rust.</title>
        <authorList>
            <person name="Rochi L."/>
            <person name="Burguener G."/>
            <person name="Darino M."/>
            <person name="Turjanski A."/>
            <person name="Kreff E."/>
            <person name="Dieguez M.J."/>
            <person name="Sacco F."/>
        </authorList>
    </citation>
    <scope>NUCLEOTIDE SEQUENCE [LARGE SCALE GENOMIC DNA]</scope>
    <source>
        <strain evidence="1 2">RO10H11247</strain>
    </source>
</reference>
<accession>A0A0L6VTQ9</accession>
<evidence type="ECO:0000313" key="2">
    <source>
        <dbReference type="Proteomes" id="UP000037035"/>
    </source>
</evidence>
<dbReference type="Proteomes" id="UP000037035">
    <property type="component" value="Unassembled WGS sequence"/>
</dbReference>
<sequence>MNLQIFTCPNCIKKKTTSNTGESTSGFWVHPSTRSKHWSCHNFSLDNLKNLALNKNLNHRLLNDLSIHCMAQHAMRCQSTKLPNCSRTDTSSISLKRRSDN</sequence>
<gene>
    <name evidence="1" type="ORF">VP01_1124g3</name>
</gene>
<proteinExistence type="predicted"/>
<dbReference type="VEuPathDB" id="FungiDB:VP01_1124g3"/>
<evidence type="ECO:0000313" key="1">
    <source>
        <dbReference type="EMBL" id="KNZ63585.1"/>
    </source>
</evidence>
<organism evidence="1 2">
    <name type="scientific">Puccinia sorghi</name>
    <dbReference type="NCBI Taxonomy" id="27349"/>
    <lineage>
        <taxon>Eukaryota</taxon>
        <taxon>Fungi</taxon>
        <taxon>Dikarya</taxon>
        <taxon>Basidiomycota</taxon>
        <taxon>Pucciniomycotina</taxon>
        <taxon>Pucciniomycetes</taxon>
        <taxon>Pucciniales</taxon>
        <taxon>Pucciniaceae</taxon>
        <taxon>Puccinia</taxon>
    </lineage>
</organism>
<name>A0A0L6VTQ9_9BASI</name>
<dbReference type="EMBL" id="LAVV01001388">
    <property type="protein sequence ID" value="KNZ63585.1"/>
    <property type="molecule type" value="Genomic_DNA"/>
</dbReference>
<comment type="caution">
    <text evidence="1">The sequence shown here is derived from an EMBL/GenBank/DDBJ whole genome shotgun (WGS) entry which is preliminary data.</text>
</comment>
<keyword evidence="2" id="KW-1185">Reference proteome</keyword>
<dbReference type="AlphaFoldDB" id="A0A0L6VTQ9"/>